<keyword evidence="5" id="KW-1185">Reference proteome</keyword>
<evidence type="ECO:0000313" key="5">
    <source>
        <dbReference type="Proteomes" id="UP000229897"/>
    </source>
</evidence>
<feature type="domain" description="Solute-binding protein family 3/N-terminal" evidence="3">
    <location>
        <begin position="24"/>
        <end position="246"/>
    </location>
</feature>
<dbReference type="Gene3D" id="3.40.190.10">
    <property type="entry name" value="Periplasmic binding protein-like II"/>
    <property type="match status" value="2"/>
</dbReference>
<feature type="signal peptide" evidence="2">
    <location>
        <begin position="1"/>
        <end position="22"/>
    </location>
</feature>
<proteinExistence type="predicted"/>
<sequence>MKIGFLLLSSLFSCALALPARGADLVFGVSTGSAMPMTRFHRDELTGGLLKDVGDALAHELNVRPRYLTLPRKRVESALENGTVDLLCDLRPEWLDGKRWQWSDTVFSNKQIIVGRVDTAPLSTLRALAGARTGTITGYRYPALERELGRQFVRDDTASDDLNLRKLLRRRFDYMLTNSLYYDYQRRAHAERVRLSRTALTVEHFDTYCALPPNGKLTLAQVNRALLALRKNGKMQAILESYQPAN</sequence>
<organism evidence="4 5">
    <name type="scientific">Massilia violaceinigra</name>
    <dbReference type="NCBI Taxonomy" id="2045208"/>
    <lineage>
        <taxon>Bacteria</taxon>
        <taxon>Pseudomonadati</taxon>
        <taxon>Pseudomonadota</taxon>
        <taxon>Betaproteobacteria</taxon>
        <taxon>Burkholderiales</taxon>
        <taxon>Oxalobacteraceae</taxon>
        <taxon>Telluria group</taxon>
        <taxon>Massilia</taxon>
    </lineage>
</organism>
<gene>
    <name evidence="4" type="ORF">CR152_27340</name>
</gene>
<protein>
    <recommendedName>
        <fullName evidence="3">Solute-binding protein family 3/N-terminal domain-containing protein</fullName>
    </recommendedName>
</protein>
<dbReference type="RefSeq" id="WP_099880283.1">
    <property type="nucleotide sequence ID" value="NZ_CP024608.1"/>
</dbReference>
<evidence type="ECO:0000259" key="3">
    <source>
        <dbReference type="SMART" id="SM00062"/>
    </source>
</evidence>
<dbReference type="OrthoDB" id="8885114at2"/>
<dbReference type="SUPFAM" id="SSF53850">
    <property type="entry name" value="Periplasmic binding protein-like II"/>
    <property type="match status" value="1"/>
</dbReference>
<dbReference type="AlphaFoldDB" id="A0A2D2DS40"/>
<keyword evidence="1 2" id="KW-0732">Signal</keyword>
<evidence type="ECO:0000256" key="2">
    <source>
        <dbReference type="SAM" id="SignalP"/>
    </source>
</evidence>
<feature type="chain" id="PRO_5013803641" description="Solute-binding protein family 3/N-terminal domain-containing protein" evidence="2">
    <location>
        <begin position="23"/>
        <end position="246"/>
    </location>
</feature>
<dbReference type="SMART" id="SM00062">
    <property type="entry name" value="PBPb"/>
    <property type="match status" value="1"/>
</dbReference>
<evidence type="ECO:0000256" key="1">
    <source>
        <dbReference type="ARBA" id="ARBA00022729"/>
    </source>
</evidence>
<dbReference type="KEGG" id="mass:CR152_27340"/>
<dbReference type="Pfam" id="PF00497">
    <property type="entry name" value="SBP_bac_3"/>
    <property type="match status" value="1"/>
</dbReference>
<dbReference type="Proteomes" id="UP000229897">
    <property type="component" value="Chromosome"/>
</dbReference>
<dbReference type="EMBL" id="CP024608">
    <property type="protein sequence ID" value="ATQ77800.1"/>
    <property type="molecule type" value="Genomic_DNA"/>
</dbReference>
<accession>A0A2D2DS40</accession>
<reference evidence="4" key="1">
    <citation type="submission" date="2017-10" db="EMBL/GenBank/DDBJ databases">
        <title>Massilia psychrophilum sp. nov., a novel purple-pigmented bacterium isolated from Tianshan glacier, Xinjiang Municipality, China.</title>
        <authorList>
            <person name="Wang H."/>
        </authorList>
    </citation>
    <scope>NUCLEOTIDE SEQUENCE [LARGE SCALE GENOMIC DNA]</scope>
    <source>
        <strain evidence="4">B2</strain>
    </source>
</reference>
<name>A0A2D2DS40_9BURK</name>
<evidence type="ECO:0000313" key="4">
    <source>
        <dbReference type="EMBL" id="ATQ77800.1"/>
    </source>
</evidence>
<dbReference type="PANTHER" id="PTHR35936:SF6">
    <property type="entry name" value="AMINO ACID ABC TRANSPORTER SUBSTRATE-BINDING PAAT FAMILY PROTEIN"/>
    <property type="match status" value="1"/>
</dbReference>
<dbReference type="InterPro" id="IPR001638">
    <property type="entry name" value="Solute-binding_3/MltF_N"/>
</dbReference>
<dbReference type="PANTHER" id="PTHR35936">
    <property type="entry name" value="MEMBRANE-BOUND LYTIC MUREIN TRANSGLYCOSYLASE F"/>
    <property type="match status" value="1"/>
</dbReference>